<keyword evidence="2" id="KW-1185">Reference proteome</keyword>
<accession>A0A1G9R9S2</accession>
<sequence>MRYKCPICRIKIDYRPDRCPICEIPFSWIGREKSLPVVDNYRLVREGKII</sequence>
<gene>
    <name evidence="1" type="ORF">SAMN04488692_1218</name>
</gene>
<name>A0A1G9R9S2_9FIRM</name>
<dbReference type="AlphaFoldDB" id="A0A1G9R9S2"/>
<dbReference type="RefSeq" id="WP_159429901.1">
    <property type="nucleotide sequence ID" value="NZ_FNGO01000021.1"/>
</dbReference>
<organism evidence="1 2">
    <name type="scientific">Halarsenatibacter silvermanii</name>
    <dbReference type="NCBI Taxonomy" id="321763"/>
    <lineage>
        <taxon>Bacteria</taxon>
        <taxon>Bacillati</taxon>
        <taxon>Bacillota</taxon>
        <taxon>Clostridia</taxon>
        <taxon>Halanaerobiales</taxon>
        <taxon>Halarsenatibacteraceae</taxon>
        <taxon>Halarsenatibacter</taxon>
    </lineage>
</organism>
<evidence type="ECO:0000313" key="1">
    <source>
        <dbReference type="EMBL" id="SDM19860.1"/>
    </source>
</evidence>
<proteinExistence type="predicted"/>
<evidence type="ECO:0000313" key="2">
    <source>
        <dbReference type="Proteomes" id="UP000199476"/>
    </source>
</evidence>
<dbReference type="OrthoDB" id="2164897at2"/>
<protein>
    <submittedName>
        <fullName evidence="1">Uncharacterized protein</fullName>
    </submittedName>
</protein>
<dbReference type="Proteomes" id="UP000199476">
    <property type="component" value="Unassembled WGS sequence"/>
</dbReference>
<reference evidence="1 2" key="1">
    <citation type="submission" date="2016-10" db="EMBL/GenBank/DDBJ databases">
        <authorList>
            <person name="de Groot N.N."/>
        </authorList>
    </citation>
    <scope>NUCLEOTIDE SEQUENCE [LARGE SCALE GENOMIC DNA]</scope>
    <source>
        <strain evidence="1 2">SLAS-1</strain>
    </source>
</reference>
<dbReference type="EMBL" id="FNGO01000021">
    <property type="protein sequence ID" value="SDM19860.1"/>
    <property type="molecule type" value="Genomic_DNA"/>
</dbReference>